<keyword evidence="2" id="KW-1185">Reference proteome</keyword>
<dbReference type="AlphaFoldDB" id="D1AP02"/>
<reference evidence="2" key="1">
    <citation type="submission" date="2009-09" db="EMBL/GenBank/DDBJ databases">
        <title>The complete chromosome of Sebaldella termitidis ATCC 33386.</title>
        <authorList>
            <consortium name="US DOE Joint Genome Institute (JGI-PGF)"/>
            <person name="Lucas S."/>
            <person name="Copeland A."/>
            <person name="Lapidus A."/>
            <person name="Glavina del Rio T."/>
            <person name="Dalin E."/>
            <person name="Tice H."/>
            <person name="Bruce D."/>
            <person name="Goodwin L."/>
            <person name="Pitluck S."/>
            <person name="Kyrpides N."/>
            <person name="Mavromatis K."/>
            <person name="Ivanova N."/>
            <person name="Mikhailova N."/>
            <person name="Sims D."/>
            <person name="Meincke L."/>
            <person name="Brettin T."/>
            <person name="Detter J.C."/>
            <person name="Han C."/>
            <person name="Larimer F."/>
            <person name="Land M."/>
            <person name="Hauser L."/>
            <person name="Markowitz V."/>
            <person name="Cheng J.F."/>
            <person name="Hugenholtz P."/>
            <person name="Woyke T."/>
            <person name="Wu D."/>
            <person name="Eisen J.A."/>
        </authorList>
    </citation>
    <scope>NUCLEOTIDE SEQUENCE [LARGE SCALE GENOMIC DNA]</scope>
    <source>
        <strain evidence="2">ATCC 33386 / NCTC 11300</strain>
    </source>
</reference>
<sequence>MDFNETVRSNEGLNETKLENVCALLENLKIEIQERKSVPLNIADVFIDLYSSIEASAYRHEEEMKNKILLAADKLADTARSVVCE</sequence>
<protein>
    <submittedName>
        <fullName evidence="1">Uncharacterized protein</fullName>
    </submittedName>
</protein>
<organism evidence="1 2">
    <name type="scientific">Sebaldella termitidis (strain ATCC 33386 / NCTC 11300)</name>
    <dbReference type="NCBI Taxonomy" id="526218"/>
    <lineage>
        <taxon>Bacteria</taxon>
        <taxon>Fusobacteriati</taxon>
        <taxon>Fusobacteriota</taxon>
        <taxon>Fusobacteriia</taxon>
        <taxon>Fusobacteriales</taxon>
        <taxon>Leptotrichiaceae</taxon>
        <taxon>Sebaldella</taxon>
    </lineage>
</organism>
<accession>D1AP02</accession>
<proteinExistence type="predicted"/>
<evidence type="ECO:0000313" key="2">
    <source>
        <dbReference type="Proteomes" id="UP000000845"/>
    </source>
</evidence>
<name>D1AP02_SEBTE</name>
<dbReference type="RefSeq" id="WP_012860072.1">
    <property type="nucleotide sequence ID" value="NC_013517.1"/>
</dbReference>
<evidence type="ECO:0000313" key="1">
    <source>
        <dbReference type="EMBL" id="ACZ07476.1"/>
    </source>
</evidence>
<gene>
    <name evidence="1" type="ordered locus">Sterm_0603</name>
</gene>
<dbReference type="KEGG" id="str:Sterm_0603"/>
<dbReference type="Proteomes" id="UP000000845">
    <property type="component" value="Chromosome"/>
</dbReference>
<dbReference type="EMBL" id="CP001739">
    <property type="protein sequence ID" value="ACZ07476.1"/>
    <property type="molecule type" value="Genomic_DNA"/>
</dbReference>
<reference evidence="1 2" key="2">
    <citation type="journal article" date="2010" name="Stand. Genomic Sci.">
        <title>Complete genome sequence of Sebaldella termitidis type strain (NCTC 11300).</title>
        <authorList>
            <person name="Harmon-Smith M."/>
            <person name="Celia L."/>
            <person name="Chertkov O."/>
            <person name="Lapidus A."/>
            <person name="Copeland A."/>
            <person name="Glavina Del Rio T."/>
            <person name="Nolan M."/>
            <person name="Lucas S."/>
            <person name="Tice H."/>
            <person name="Cheng J.F."/>
            <person name="Han C."/>
            <person name="Detter J.C."/>
            <person name="Bruce D."/>
            <person name="Goodwin L."/>
            <person name="Pitluck S."/>
            <person name="Pati A."/>
            <person name="Liolios K."/>
            <person name="Ivanova N."/>
            <person name="Mavromatis K."/>
            <person name="Mikhailova N."/>
            <person name="Chen A."/>
            <person name="Palaniappan K."/>
            <person name="Land M."/>
            <person name="Hauser L."/>
            <person name="Chang Y.J."/>
            <person name="Jeffries C.D."/>
            <person name="Brettin T."/>
            <person name="Goker M."/>
            <person name="Beck B."/>
            <person name="Bristow J."/>
            <person name="Eisen J.A."/>
            <person name="Markowitz V."/>
            <person name="Hugenholtz P."/>
            <person name="Kyrpides N.C."/>
            <person name="Klenk H.P."/>
            <person name="Chen F."/>
        </authorList>
    </citation>
    <scope>NUCLEOTIDE SEQUENCE [LARGE SCALE GENOMIC DNA]</scope>
    <source>
        <strain evidence="2">ATCC 33386 / NCTC 11300</strain>
    </source>
</reference>
<dbReference type="HOGENOM" id="CLU_2510803_0_0_0"/>
<dbReference type="eggNOG" id="ENOG502ZQ4P">
    <property type="taxonomic scope" value="Bacteria"/>
</dbReference>